<dbReference type="RefSeq" id="WP_156088367.1">
    <property type="nucleotide sequence ID" value="NZ_LXEX01000062.1"/>
</dbReference>
<gene>
    <name evidence="1" type="ORF">M993_04532</name>
</gene>
<protein>
    <submittedName>
        <fullName evidence="1">Uncharacterized protein</fullName>
    </submittedName>
</protein>
<dbReference type="EMBL" id="LXEX01000062">
    <property type="protein sequence ID" value="OAT56781.1"/>
    <property type="molecule type" value="Genomic_DNA"/>
</dbReference>
<accession>A0AA91EFE2</accession>
<dbReference type="AlphaFoldDB" id="A0AA91EFE2"/>
<keyword evidence="2" id="KW-1185">Reference proteome</keyword>
<evidence type="ECO:0000313" key="1">
    <source>
        <dbReference type="EMBL" id="OAT56781.1"/>
    </source>
</evidence>
<reference evidence="1 2" key="1">
    <citation type="submission" date="2016-04" db="EMBL/GenBank/DDBJ databases">
        <title>ATOL: Assembling a taxonomically balanced genome-scale reconstruction of the evolutionary history of the Enterobacteriaceae.</title>
        <authorList>
            <person name="Plunkett G.III."/>
            <person name="Neeno-Eckwall E.C."/>
            <person name="Glasner J.D."/>
            <person name="Perna N.T."/>
        </authorList>
    </citation>
    <scope>NUCLEOTIDE SEQUENCE [LARGE SCALE GENOMIC DNA]</scope>
    <source>
        <strain evidence="1 2">ATCC 12841</strain>
    </source>
</reference>
<evidence type="ECO:0000313" key="2">
    <source>
        <dbReference type="Proteomes" id="UP000078431"/>
    </source>
</evidence>
<sequence>MDKTEEELKQMKEELLQLHQKTVTAAYEYFAALPLGRDRVVAGEVYENLRTATRI</sequence>
<comment type="caution">
    <text evidence="1">The sequence shown here is derived from an EMBL/GenBank/DDBJ whole genome shotgun (WGS) entry which is preliminary data.</text>
</comment>
<name>A0AA91EFE2_9GAMM</name>
<dbReference type="Proteomes" id="UP000078431">
    <property type="component" value="Unassembled WGS sequence"/>
</dbReference>
<proteinExistence type="predicted"/>
<organism evidence="1 2">
    <name type="scientific">Obesumbacterium proteus ATCC 12841</name>
    <dbReference type="NCBI Taxonomy" id="1354268"/>
    <lineage>
        <taxon>Bacteria</taxon>
        <taxon>Pseudomonadati</taxon>
        <taxon>Pseudomonadota</taxon>
        <taxon>Gammaproteobacteria</taxon>
        <taxon>Enterobacterales</taxon>
        <taxon>Hafniaceae</taxon>
        <taxon>Obesumbacterium</taxon>
    </lineage>
</organism>